<dbReference type="InterPro" id="IPR050386">
    <property type="entry name" value="Glycosyl_hydrolase_5"/>
</dbReference>
<evidence type="ECO:0000313" key="11">
    <source>
        <dbReference type="Proteomes" id="UP000324748"/>
    </source>
</evidence>
<keyword evidence="5" id="KW-0961">Cell wall biogenesis/degradation</keyword>
<keyword evidence="3" id="KW-0325">Glycoprotein</keyword>
<organism evidence="10 11">
    <name type="scientific">Puccinia graminis f. sp. tritici</name>
    <dbReference type="NCBI Taxonomy" id="56615"/>
    <lineage>
        <taxon>Eukaryota</taxon>
        <taxon>Fungi</taxon>
        <taxon>Dikarya</taxon>
        <taxon>Basidiomycota</taxon>
        <taxon>Pucciniomycotina</taxon>
        <taxon>Pucciniomycetes</taxon>
        <taxon>Pucciniales</taxon>
        <taxon>Pucciniaceae</taxon>
        <taxon>Puccinia</taxon>
    </lineage>
</organism>
<evidence type="ECO:0000256" key="4">
    <source>
        <dbReference type="ARBA" id="ARBA00023295"/>
    </source>
</evidence>
<keyword evidence="9" id="KW-0812">Transmembrane</keyword>
<dbReference type="EMBL" id="VSWC01000157">
    <property type="protein sequence ID" value="KAA1075233.1"/>
    <property type="molecule type" value="Genomic_DNA"/>
</dbReference>
<keyword evidence="4" id="KW-0326">Glycosidase</keyword>
<evidence type="ECO:0000256" key="6">
    <source>
        <dbReference type="ARBA" id="ARBA00036824"/>
    </source>
</evidence>
<reference evidence="10 11" key="1">
    <citation type="submission" date="2019-05" db="EMBL/GenBank/DDBJ databases">
        <title>Emergence of the Ug99 lineage of the wheat stem rust pathogen through somatic hybridization.</title>
        <authorList>
            <person name="Li F."/>
            <person name="Upadhyaya N.M."/>
            <person name="Sperschneider J."/>
            <person name="Matny O."/>
            <person name="Nguyen-Phuc H."/>
            <person name="Mago R."/>
            <person name="Raley C."/>
            <person name="Miller M.E."/>
            <person name="Silverstein K.A.T."/>
            <person name="Henningsen E."/>
            <person name="Hirsch C.D."/>
            <person name="Visser B."/>
            <person name="Pretorius Z.A."/>
            <person name="Steffenson B.J."/>
            <person name="Schwessinger B."/>
            <person name="Dodds P.N."/>
            <person name="Figueroa M."/>
        </authorList>
    </citation>
    <scope>NUCLEOTIDE SEQUENCE [LARGE SCALE GENOMIC DNA]</scope>
    <source>
        <strain evidence="10">21-0</strain>
    </source>
</reference>
<feature type="compositionally biased region" description="Polar residues" evidence="8">
    <location>
        <begin position="62"/>
        <end position="71"/>
    </location>
</feature>
<keyword evidence="11" id="KW-1185">Reference proteome</keyword>
<dbReference type="GO" id="GO:0071555">
    <property type="term" value="P:cell wall organization"/>
    <property type="evidence" value="ECO:0007669"/>
    <property type="project" value="UniProtKB-KW"/>
</dbReference>
<dbReference type="AlphaFoldDB" id="A0A5B0MGH6"/>
<dbReference type="PANTHER" id="PTHR31297:SF34">
    <property type="entry name" value="GLUCAN 1,3-BETA-GLUCOSIDASE 2"/>
    <property type="match status" value="1"/>
</dbReference>
<evidence type="ECO:0000256" key="7">
    <source>
        <dbReference type="ARBA" id="ARBA00038929"/>
    </source>
</evidence>
<dbReference type="GO" id="GO:0009251">
    <property type="term" value="P:glucan catabolic process"/>
    <property type="evidence" value="ECO:0007669"/>
    <property type="project" value="TreeGrafter"/>
</dbReference>
<feature type="compositionally biased region" description="Low complexity" evidence="8">
    <location>
        <begin position="77"/>
        <end position="92"/>
    </location>
</feature>
<accession>A0A5B0MGH6</accession>
<dbReference type="OrthoDB" id="62120at2759"/>
<name>A0A5B0MGH6_PUCGR</name>
<gene>
    <name evidence="10" type="ORF">PGT21_031829</name>
</gene>
<evidence type="ECO:0000256" key="2">
    <source>
        <dbReference type="ARBA" id="ARBA00022801"/>
    </source>
</evidence>
<feature type="transmembrane region" description="Helical" evidence="9">
    <location>
        <begin position="214"/>
        <end position="236"/>
    </location>
</feature>
<evidence type="ECO:0000256" key="3">
    <source>
        <dbReference type="ARBA" id="ARBA00023180"/>
    </source>
</evidence>
<protein>
    <recommendedName>
        <fullName evidence="7">glucan 1,3-beta-glucosidase</fullName>
        <ecNumber evidence="7">3.2.1.58</ecNumber>
    </recommendedName>
</protein>
<feature type="compositionally biased region" description="Polar residues" evidence="8">
    <location>
        <begin position="872"/>
        <end position="882"/>
    </location>
</feature>
<sequence>MSGGCGDDYFLDPFAPYQANDGRRAYIPLNDSGRVDLGQPASGRSLSPQLASRLPAPPRFMTSPNQVNPQIHDSHLSRSSSRSPVSPFPESEQLSLPAAHSANSSPRVPYLPPLEFNSLFHDPAPVLDFPPCHPQQRHSSATWNTTCDSDSTKIGIESWAQKPGSMVALEKLDEREVEGVGLVRPSAAKGLSSENDPSHLRSPPPGRKTRQRKILISLAALALIVVVIIIATVVSLRKSRLGNLGKANPIDGTVVTAAGDVVKLWGGNGDKITTDNGTSFEYKNPLGGTWVAVPFNDTAKPQADSLPLNEPWDYSNRRILGVNLGGWLVLEPFITPYMFEPFSSHDANGKAPTVVDEWTLSTALGDKLASTLEEHYRTFITEEDFMQIAAAGLNWVRLPVGWWMIETWDGEPFLEGVSFKYFLKALQWARKYGLRVNLDLHAVPGSQNGYNHSGKLGSINFLIGLMGVANAQRSLNYIRTLTQFISQPQYANVVPMFSVLNEALVQKIGVTQMRSFYLQVYQMMRGITGYGMGKGPMMIIHDGFQGTGAGHTGWGGYLKGADRIGLDTHTYFAFDKQSNDSLGYNSYKPCTYWAKGFNQTNTDFGFNFAGEYSLAVNDCGLWLNNIGVGSRYDGTYPNTSSPDTKNFPKVGSCDPWKDYRTWNSDMKKSIADLAATSQDAMQNSFFWTWKISRSVRTPDVKPNPLWDYQLGLQQGWIRPDARGSVGACGVVAAQQGATAPVQPWAGKFADWQVGGSSGAPPTIDPAQIALYGQWPPNQIFVQQGEDPVYPDVNNLPQYTPTGTPVILKPDAPNPRDSPLNASIGPGTGWANDADRAGWYVPIKDCQYPNPWAGGGLPAPTGPFCGGAAPQPVKSSPPSLRRR</sequence>
<comment type="similarity">
    <text evidence="1">Belongs to the glycosyl hydrolase 5 (cellulase A) family.</text>
</comment>
<keyword evidence="2" id="KW-0378">Hydrolase</keyword>
<dbReference type="PANTHER" id="PTHR31297">
    <property type="entry name" value="GLUCAN ENDO-1,6-BETA-GLUCOSIDASE B"/>
    <property type="match status" value="1"/>
</dbReference>
<dbReference type="GO" id="GO:0004338">
    <property type="term" value="F:glucan exo-1,3-beta-glucosidase activity"/>
    <property type="evidence" value="ECO:0007669"/>
    <property type="project" value="UniProtKB-EC"/>
</dbReference>
<dbReference type="SUPFAM" id="SSF51445">
    <property type="entry name" value="(Trans)glycosidases"/>
    <property type="match status" value="1"/>
</dbReference>
<dbReference type="Gene3D" id="3.20.20.80">
    <property type="entry name" value="Glycosidases"/>
    <property type="match status" value="1"/>
</dbReference>
<evidence type="ECO:0000256" key="5">
    <source>
        <dbReference type="ARBA" id="ARBA00023316"/>
    </source>
</evidence>
<dbReference type="Proteomes" id="UP000324748">
    <property type="component" value="Unassembled WGS sequence"/>
</dbReference>
<dbReference type="InterPro" id="IPR017853">
    <property type="entry name" value="GH"/>
</dbReference>
<evidence type="ECO:0000256" key="8">
    <source>
        <dbReference type="SAM" id="MobiDB-lite"/>
    </source>
</evidence>
<dbReference type="GO" id="GO:0005576">
    <property type="term" value="C:extracellular region"/>
    <property type="evidence" value="ECO:0007669"/>
    <property type="project" value="TreeGrafter"/>
</dbReference>
<feature type="region of interest" description="Disordered" evidence="8">
    <location>
        <begin position="35"/>
        <end position="105"/>
    </location>
</feature>
<feature type="region of interest" description="Disordered" evidence="8">
    <location>
        <begin position="186"/>
        <end position="208"/>
    </location>
</feature>
<comment type="catalytic activity">
    <reaction evidence="6">
        <text>Successive hydrolysis of beta-D-glucose units from the non-reducing ends of (1-&gt;3)-beta-D-glucans, releasing alpha-glucose.</text>
        <dbReference type="EC" id="3.2.1.58"/>
    </reaction>
</comment>
<comment type="caution">
    <text evidence="10">The sequence shown here is derived from an EMBL/GenBank/DDBJ whole genome shotgun (WGS) entry which is preliminary data.</text>
</comment>
<keyword evidence="9" id="KW-1133">Transmembrane helix</keyword>
<dbReference type="EC" id="3.2.1.58" evidence="7"/>
<evidence type="ECO:0000256" key="9">
    <source>
        <dbReference type="SAM" id="Phobius"/>
    </source>
</evidence>
<proteinExistence type="inferred from homology"/>
<evidence type="ECO:0000256" key="1">
    <source>
        <dbReference type="ARBA" id="ARBA00005641"/>
    </source>
</evidence>
<keyword evidence="9" id="KW-0472">Membrane</keyword>
<dbReference type="GO" id="GO:0009986">
    <property type="term" value="C:cell surface"/>
    <property type="evidence" value="ECO:0007669"/>
    <property type="project" value="TreeGrafter"/>
</dbReference>
<feature type="region of interest" description="Disordered" evidence="8">
    <location>
        <begin position="854"/>
        <end position="882"/>
    </location>
</feature>
<dbReference type="FunFam" id="3.20.20.80:FF:000033">
    <property type="entry name" value="Glucan 1,3-beta-glucosidase A"/>
    <property type="match status" value="1"/>
</dbReference>
<evidence type="ECO:0000313" key="10">
    <source>
        <dbReference type="EMBL" id="KAA1075233.1"/>
    </source>
</evidence>